<dbReference type="Gene3D" id="1.25.40.10">
    <property type="entry name" value="Tetratricopeptide repeat domain"/>
    <property type="match status" value="1"/>
</dbReference>
<dbReference type="SUPFAM" id="SSF48452">
    <property type="entry name" value="TPR-like"/>
    <property type="match status" value="2"/>
</dbReference>
<proteinExistence type="predicted"/>
<accession>A0ABS3QNH2</accession>
<dbReference type="EMBL" id="JAGETZ010000019">
    <property type="protein sequence ID" value="MBO2012621.1"/>
    <property type="molecule type" value="Genomic_DNA"/>
</dbReference>
<dbReference type="Pfam" id="PF13432">
    <property type="entry name" value="TPR_16"/>
    <property type="match status" value="2"/>
</dbReference>
<dbReference type="RefSeq" id="WP_208178361.1">
    <property type="nucleotide sequence ID" value="NZ_JAGETZ010000019.1"/>
</dbReference>
<gene>
    <name evidence="1" type="ORF">J4E00_26405</name>
</gene>
<dbReference type="InterPro" id="IPR019734">
    <property type="entry name" value="TPR_rpt"/>
</dbReference>
<name>A0ABS3QNH2_9BACT</name>
<dbReference type="SMART" id="SM00028">
    <property type="entry name" value="TPR"/>
    <property type="match status" value="4"/>
</dbReference>
<keyword evidence="2" id="KW-1185">Reference proteome</keyword>
<reference evidence="1 2" key="1">
    <citation type="submission" date="2021-03" db="EMBL/GenBank/DDBJ databases">
        <authorList>
            <person name="Kim M.K."/>
        </authorList>
    </citation>
    <scope>NUCLEOTIDE SEQUENCE [LARGE SCALE GENOMIC DNA]</scope>
    <source>
        <strain evidence="1 2">BT442</strain>
    </source>
</reference>
<evidence type="ECO:0000313" key="2">
    <source>
        <dbReference type="Proteomes" id="UP000664369"/>
    </source>
</evidence>
<organism evidence="1 2">
    <name type="scientific">Hymenobacter negativus</name>
    <dbReference type="NCBI Taxonomy" id="2795026"/>
    <lineage>
        <taxon>Bacteria</taxon>
        <taxon>Pseudomonadati</taxon>
        <taxon>Bacteroidota</taxon>
        <taxon>Cytophagia</taxon>
        <taxon>Cytophagales</taxon>
        <taxon>Hymenobacteraceae</taxon>
        <taxon>Hymenobacter</taxon>
    </lineage>
</organism>
<sequence>MGKSWPLFLSLLALARLGHCQQPTQAAPGDCSSKAYQDTLVARYLDRGAHRISYLSPRWGLYCDSLIAACPNIAYAYQQKAMPLIKCGDYAKAFPLIDKAVALDANKWLAYRGFLKCIFTKDYAGALADFRRVAKLKPNGREMDHTYAFFAGLCNLETGNYKQAEADFSEDMRLQSGTSGQGEIHFNTLFYAGRLALQRQQYPQAQAYLERCLKAYAQHPEGNYYLALAYRAQGQEEPARQHLDAAQRALISGYRLNEDNIFYANYPGQITEFEVTQALRKMGK</sequence>
<comment type="caution">
    <text evidence="1">The sequence shown here is derived from an EMBL/GenBank/DDBJ whole genome shotgun (WGS) entry which is preliminary data.</text>
</comment>
<evidence type="ECO:0000313" key="1">
    <source>
        <dbReference type="EMBL" id="MBO2012621.1"/>
    </source>
</evidence>
<dbReference type="Proteomes" id="UP000664369">
    <property type="component" value="Unassembled WGS sequence"/>
</dbReference>
<dbReference type="InterPro" id="IPR011990">
    <property type="entry name" value="TPR-like_helical_dom_sf"/>
</dbReference>
<protein>
    <submittedName>
        <fullName evidence="1">Tetratricopeptide repeat protein</fullName>
    </submittedName>
</protein>